<proteinExistence type="predicted"/>
<keyword evidence="2" id="KW-1185">Reference proteome</keyword>
<dbReference type="EMBL" id="LACB01000498">
    <property type="protein sequence ID" value="KAJ9482855.1"/>
    <property type="molecule type" value="Genomic_DNA"/>
</dbReference>
<feature type="non-terminal residue" evidence="1">
    <location>
        <position position="1"/>
    </location>
</feature>
<reference evidence="1" key="1">
    <citation type="submission" date="2015-06" db="EMBL/GenBank/DDBJ databases">
        <authorList>
            <person name="Nguyen H."/>
        </authorList>
    </citation>
    <scope>NUCLEOTIDE SEQUENCE</scope>
    <source>
        <strain evidence="1">DAOM 180753</strain>
    </source>
</reference>
<evidence type="ECO:0000313" key="1">
    <source>
        <dbReference type="EMBL" id="KAJ9482855.1"/>
    </source>
</evidence>
<dbReference type="Proteomes" id="UP001227192">
    <property type="component" value="Unassembled WGS sequence"/>
</dbReference>
<evidence type="ECO:0000313" key="2">
    <source>
        <dbReference type="Proteomes" id="UP001227192"/>
    </source>
</evidence>
<reference evidence="1" key="2">
    <citation type="journal article" date="2016" name="Fungal Biol.">
        <title>Ochratoxin A production by Penicillium thymicola.</title>
        <authorList>
            <person name="Nguyen H.D.T."/>
            <person name="McMullin D.R."/>
            <person name="Ponomareva E."/>
            <person name="Riley R."/>
            <person name="Pomraning K.R."/>
            <person name="Baker S.E."/>
            <person name="Seifert K.A."/>
        </authorList>
    </citation>
    <scope>NUCLEOTIDE SEQUENCE</scope>
    <source>
        <strain evidence="1">DAOM 180753</strain>
    </source>
</reference>
<gene>
    <name evidence="1" type="ORF">VN97_g10559</name>
</gene>
<organism evidence="1 2">
    <name type="scientific">Penicillium thymicola</name>
    <dbReference type="NCBI Taxonomy" id="293382"/>
    <lineage>
        <taxon>Eukaryota</taxon>
        <taxon>Fungi</taxon>
        <taxon>Dikarya</taxon>
        <taxon>Ascomycota</taxon>
        <taxon>Pezizomycotina</taxon>
        <taxon>Eurotiomycetes</taxon>
        <taxon>Eurotiomycetidae</taxon>
        <taxon>Eurotiales</taxon>
        <taxon>Aspergillaceae</taxon>
        <taxon>Penicillium</taxon>
    </lineage>
</organism>
<sequence length="18" mass="2260">FLFFSFFFFFSFRTESGV</sequence>
<accession>A0AAI9T9U8</accession>
<protein>
    <submittedName>
        <fullName evidence="1">Uncharacterized protein</fullName>
    </submittedName>
</protein>
<name>A0AAI9T9U8_PENTH</name>
<comment type="caution">
    <text evidence="1">The sequence shown here is derived from an EMBL/GenBank/DDBJ whole genome shotgun (WGS) entry which is preliminary data.</text>
</comment>
<dbReference type="AlphaFoldDB" id="A0AAI9T9U8"/>